<dbReference type="EMBL" id="JAEFBK010000009">
    <property type="protein sequence ID" value="KAG7569010.1"/>
    <property type="molecule type" value="Genomic_DNA"/>
</dbReference>
<dbReference type="AlphaFoldDB" id="A0A8T2A8J0"/>
<gene>
    <name evidence="1" type="ORF">ISN45_Aa04g017740</name>
</gene>
<keyword evidence="2" id="KW-1185">Reference proteome</keyword>
<dbReference type="Proteomes" id="UP000694240">
    <property type="component" value="Chromosome 9"/>
</dbReference>
<evidence type="ECO:0000313" key="2">
    <source>
        <dbReference type="Proteomes" id="UP000694240"/>
    </source>
</evidence>
<evidence type="ECO:0000313" key="1">
    <source>
        <dbReference type="EMBL" id="KAG7569010.1"/>
    </source>
</evidence>
<proteinExistence type="predicted"/>
<reference evidence="1 2" key="1">
    <citation type="submission" date="2020-12" db="EMBL/GenBank/DDBJ databases">
        <title>Concerted genomic and epigenomic changes stabilize Arabidopsis allopolyploids.</title>
        <authorList>
            <person name="Chen Z."/>
        </authorList>
    </citation>
    <scope>NUCLEOTIDE SEQUENCE [LARGE SCALE GENOMIC DNA]</scope>
    <source>
        <strain evidence="1">Allo738</strain>
        <tissue evidence="1">Leaf</tissue>
    </source>
</reference>
<accession>A0A8T2A8J0</accession>
<sequence>MAIASTATVLFCCAKPNIRRIPSQSRSSSPLTTLNESGIRSRSLIHDPITLSDLIGTGLMAAAFIMAGPDTTAMAAAFITAGPDTTAMAAAFITAGPVSVFVGNRSEYPNRTDRIENRSPNFIYSDRYISHTRSMPNFVSSGSVGSENSGRVFIPGLLLFLYDEK</sequence>
<protein>
    <submittedName>
        <fullName evidence="1">Uncharacterized protein</fullName>
    </submittedName>
</protein>
<name>A0A8T2A8J0_9BRAS</name>
<organism evidence="1 2">
    <name type="scientific">Arabidopsis thaliana x Arabidopsis arenosa</name>
    <dbReference type="NCBI Taxonomy" id="1240361"/>
    <lineage>
        <taxon>Eukaryota</taxon>
        <taxon>Viridiplantae</taxon>
        <taxon>Streptophyta</taxon>
        <taxon>Embryophyta</taxon>
        <taxon>Tracheophyta</taxon>
        <taxon>Spermatophyta</taxon>
        <taxon>Magnoliopsida</taxon>
        <taxon>eudicotyledons</taxon>
        <taxon>Gunneridae</taxon>
        <taxon>Pentapetalae</taxon>
        <taxon>rosids</taxon>
        <taxon>malvids</taxon>
        <taxon>Brassicales</taxon>
        <taxon>Brassicaceae</taxon>
        <taxon>Camelineae</taxon>
        <taxon>Arabidopsis</taxon>
    </lineage>
</organism>
<comment type="caution">
    <text evidence="1">The sequence shown here is derived from an EMBL/GenBank/DDBJ whole genome shotgun (WGS) entry which is preliminary data.</text>
</comment>